<dbReference type="SUPFAM" id="SSF75708">
    <property type="entry name" value="Chemotaxis phosphatase CheZ"/>
    <property type="match status" value="1"/>
</dbReference>
<dbReference type="Proteomes" id="UP001194469">
    <property type="component" value="Unassembled WGS sequence"/>
</dbReference>
<protein>
    <submittedName>
        <fullName evidence="1">Protein phosphatase CheZ</fullName>
    </submittedName>
</protein>
<gene>
    <name evidence="1" type="ORF">FVW20_01865</name>
</gene>
<dbReference type="Gene3D" id="1.10.287.500">
    <property type="entry name" value="Helix hairpin bin"/>
    <property type="match status" value="1"/>
</dbReference>
<dbReference type="EMBL" id="VRYY01000037">
    <property type="protein sequence ID" value="MBG3875803.1"/>
    <property type="molecule type" value="Genomic_DNA"/>
</dbReference>
<keyword evidence="2" id="KW-1185">Reference proteome</keyword>
<comment type="caution">
    <text evidence="1">The sequence shown here is derived from an EMBL/GenBank/DDBJ whole genome shotgun (WGS) entry which is preliminary data.</text>
</comment>
<sequence>MVTQEELLDNVMERVTNNLVVNIRDVLAATIERELTTNLTRALVESEFYRRISDDMRGGLQTIYREISTAAKPGSQEAPEGALPAQREDADRLFNEASRQLDEILVTTQEATESIMDVVEVQIERQKEAAVLIEAVRAGAGVERALERLVHINSELGEGLVEILTTLGFQDLTGQRIKKIIAALRTIESTVVELYLSTGLLIRAREETPEKDISQIEAETRQVVSELKGPQRGTSQENVDDLLAQLGL</sequence>
<name>A0ABS0J217_9BACT</name>
<dbReference type="InterPro" id="IPR007439">
    <property type="entry name" value="Chemotax_Pase_CheZ"/>
</dbReference>
<proteinExistence type="predicted"/>
<reference evidence="1 2" key="1">
    <citation type="submission" date="2019-08" db="EMBL/GenBank/DDBJ databases">
        <authorList>
            <person name="Luo N."/>
        </authorList>
    </citation>
    <scope>NUCLEOTIDE SEQUENCE [LARGE SCALE GENOMIC DNA]</scope>
    <source>
        <strain evidence="1 2">NCIMB 9442</strain>
    </source>
</reference>
<evidence type="ECO:0000313" key="1">
    <source>
        <dbReference type="EMBL" id="MBG3875803.1"/>
    </source>
</evidence>
<accession>A0ABS0J217</accession>
<organism evidence="1 2">
    <name type="scientific">Nitratidesulfovibrio oxamicus</name>
    <dbReference type="NCBI Taxonomy" id="32016"/>
    <lineage>
        <taxon>Bacteria</taxon>
        <taxon>Pseudomonadati</taxon>
        <taxon>Thermodesulfobacteriota</taxon>
        <taxon>Desulfovibrionia</taxon>
        <taxon>Desulfovibrionales</taxon>
        <taxon>Desulfovibrionaceae</taxon>
        <taxon>Nitratidesulfovibrio</taxon>
    </lineage>
</organism>
<evidence type="ECO:0000313" key="2">
    <source>
        <dbReference type="Proteomes" id="UP001194469"/>
    </source>
</evidence>
<dbReference type="Pfam" id="PF04344">
    <property type="entry name" value="CheZ"/>
    <property type="match status" value="1"/>
</dbReference>
<dbReference type="RefSeq" id="WP_196608051.1">
    <property type="nucleotide sequence ID" value="NZ_VRYY01000037.1"/>
</dbReference>